<dbReference type="Proteomes" id="UP000241462">
    <property type="component" value="Unassembled WGS sequence"/>
</dbReference>
<dbReference type="InParanoid" id="A0A2T2ZV15"/>
<feature type="domain" description="NmrA-like" evidence="3">
    <location>
        <begin position="7"/>
        <end position="270"/>
    </location>
</feature>
<name>A0A2T2ZV15_9PEZI</name>
<organism evidence="4 5">
    <name type="scientific">Coniella lustricola</name>
    <dbReference type="NCBI Taxonomy" id="2025994"/>
    <lineage>
        <taxon>Eukaryota</taxon>
        <taxon>Fungi</taxon>
        <taxon>Dikarya</taxon>
        <taxon>Ascomycota</taxon>
        <taxon>Pezizomycotina</taxon>
        <taxon>Sordariomycetes</taxon>
        <taxon>Sordariomycetidae</taxon>
        <taxon>Diaporthales</taxon>
        <taxon>Schizoparmaceae</taxon>
        <taxon>Coniella</taxon>
    </lineage>
</organism>
<dbReference type="Gene3D" id="3.90.25.10">
    <property type="entry name" value="UDP-galactose 4-epimerase, domain 1"/>
    <property type="match status" value="1"/>
</dbReference>
<keyword evidence="2" id="KW-0560">Oxidoreductase</keyword>
<dbReference type="EMBL" id="KZ678654">
    <property type="protein sequence ID" value="PSR77488.1"/>
    <property type="molecule type" value="Genomic_DNA"/>
</dbReference>
<evidence type="ECO:0000256" key="1">
    <source>
        <dbReference type="ARBA" id="ARBA00022857"/>
    </source>
</evidence>
<accession>A0A2T2ZV15</accession>
<evidence type="ECO:0000313" key="4">
    <source>
        <dbReference type="EMBL" id="PSR77488.1"/>
    </source>
</evidence>
<reference evidence="4 5" key="1">
    <citation type="journal article" date="2018" name="Mycol. Prog.">
        <title>Coniella lustricola, a new species from submerged detritus.</title>
        <authorList>
            <person name="Raudabaugh D.B."/>
            <person name="Iturriaga T."/>
            <person name="Carver A."/>
            <person name="Mondo S."/>
            <person name="Pangilinan J."/>
            <person name="Lipzen A."/>
            <person name="He G."/>
            <person name="Amirebrahimi M."/>
            <person name="Grigoriev I.V."/>
            <person name="Miller A.N."/>
        </authorList>
    </citation>
    <scope>NUCLEOTIDE SEQUENCE [LARGE SCALE GENOMIC DNA]</scope>
    <source>
        <strain evidence="4 5">B22-T-1</strain>
    </source>
</reference>
<dbReference type="InterPro" id="IPR036291">
    <property type="entry name" value="NAD(P)-bd_dom_sf"/>
</dbReference>
<sequence length="333" mass="35685">MASLKASNILIFGATGFIGQHITQQIITAQPAFGSITIFTSPDTVANKASLLESWKQKASLAGTPLHITAGSVDSESDVRGAYTSQAIDTVVSAFGRGAIAKQANLITWAAAEPGVQWFFPSEYGTDIEYGPQSAGEKPHQQKLAVRKLIREEVAQHGDLHVTYVVTGPYFESWVPFVSEQLPGYDVERKTAVVTDDGEGRIGFTTMPDVGRLVVAALRRPEVAALPAAASGGGGKALKVHSFETTPKEVLGVYERLTGGEKWAVKSVPLSQMKEAEDKAWAEGDAKATVLTLRRIWAEGGTLYEKTDNEALGITKGDLESLEAVITRLLAKE</sequence>
<protein>
    <recommendedName>
        <fullName evidence="3">NmrA-like domain-containing protein</fullName>
    </recommendedName>
</protein>
<evidence type="ECO:0000259" key="3">
    <source>
        <dbReference type="Pfam" id="PF05368"/>
    </source>
</evidence>
<dbReference type="Pfam" id="PF05368">
    <property type="entry name" value="NmrA"/>
    <property type="match status" value="1"/>
</dbReference>
<gene>
    <name evidence="4" type="ORF">BD289DRAFT_486476</name>
</gene>
<proteinExistence type="predicted"/>
<dbReference type="InterPro" id="IPR008030">
    <property type="entry name" value="NmrA-like"/>
</dbReference>
<dbReference type="OrthoDB" id="419598at2759"/>
<dbReference type="InterPro" id="IPR051609">
    <property type="entry name" value="NmrA/Isoflavone_reductase-like"/>
</dbReference>
<dbReference type="PANTHER" id="PTHR47706:SF11">
    <property type="entry name" value="ISOFLAVONE REDUCTASE FAMILY PROTEIN (AFU_ORTHOLOGUE AFUA_1G12510)"/>
    <property type="match status" value="1"/>
</dbReference>
<keyword evidence="5" id="KW-1185">Reference proteome</keyword>
<keyword evidence="1" id="KW-0521">NADP</keyword>
<dbReference type="Gene3D" id="3.40.50.720">
    <property type="entry name" value="NAD(P)-binding Rossmann-like Domain"/>
    <property type="match status" value="1"/>
</dbReference>
<dbReference type="GO" id="GO:0016491">
    <property type="term" value="F:oxidoreductase activity"/>
    <property type="evidence" value="ECO:0007669"/>
    <property type="project" value="UniProtKB-KW"/>
</dbReference>
<dbReference type="STRING" id="2025994.A0A2T2ZV15"/>
<evidence type="ECO:0000256" key="2">
    <source>
        <dbReference type="ARBA" id="ARBA00023002"/>
    </source>
</evidence>
<evidence type="ECO:0000313" key="5">
    <source>
        <dbReference type="Proteomes" id="UP000241462"/>
    </source>
</evidence>
<dbReference type="SUPFAM" id="SSF51735">
    <property type="entry name" value="NAD(P)-binding Rossmann-fold domains"/>
    <property type="match status" value="1"/>
</dbReference>
<dbReference type="AlphaFoldDB" id="A0A2T2ZV15"/>
<dbReference type="PANTHER" id="PTHR47706">
    <property type="entry name" value="NMRA-LIKE FAMILY PROTEIN"/>
    <property type="match status" value="1"/>
</dbReference>